<dbReference type="VEuPathDB" id="FungiDB:RhiirFUN_006110"/>
<name>A0A915Z776_9GLOM</name>
<evidence type="ECO:0000313" key="1">
    <source>
        <dbReference type="EMBL" id="CAB5363802.1"/>
    </source>
</evidence>
<reference evidence="1" key="1">
    <citation type="submission" date="2020-05" db="EMBL/GenBank/DDBJ databases">
        <authorList>
            <person name="Rincon C."/>
            <person name="Sanders R I."/>
            <person name="Robbins C."/>
            <person name="Chaturvedi A."/>
        </authorList>
    </citation>
    <scope>NUCLEOTIDE SEQUENCE</scope>
    <source>
        <strain evidence="1">CHB12</strain>
    </source>
</reference>
<comment type="caution">
    <text evidence="1">The sequence shown here is derived from an EMBL/GenBank/DDBJ whole genome shotgun (WGS) entry which is preliminary data.</text>
</comment>
<gene>
    <name evidence="1" type="ORF">CHRIB12_LOCUS9672</name>
</gene>
<dbReference type="EMBL" id="CAGKOT010000019">
    <property type="protein sequence ID" value="CAB5363802.1"/>
    <property type="molecule type" value="Genomic_DNA"/>
</dbReference>
<protein>
    <submittedName>
        <fullName evidence="1">Uncharacterized protein</fullName>
    </submittedName>
</protein>
<sequence>MAFTSGEFYWMNFAMHKFNKFYDKCFYYDNFTNINLSLYSEPFNINFLPSSLELSEPPSISPVLPFVLSVKPLLTSDNNFTDIEPSLPLEPSFDSNDSTINRRKSFHCSLSSNYEPQKILDQKLHWLHGTIKTNCEWHVNFTFPKSAHQIGCTTLKDVHNHEVNPAQISHIIARYRRLNSEMIQDLKFFSDCKVAPITQLEILKKKYPEHVFHKQDVYNAIYKLRQSNRDEKLDSVLFLNVLLEKMTQDPRWKIYI</sequence>
<dbReference type="OrthoDB" id="2396041at2759"/>
<organism evidence="1 2">
    <name type="scientific">Rhizophagus irregularis</name>
    <dbReference type="NCBI Taxonomy" id="588596"/>
    <lineage>
        <taxon>Eukaryota</taxon>
        <taxon>Fungi</taxon>
        <taxon>Fungi incertae sedis</taxon>
        <taxon>Mucoromycota</taxon>
        <taxon>Glomeromycotina</taxon>
        <taxon>Glomeromycetes</taxon>
        <taxon>Glomerales</taxon>
        <taxon>Glomeraceae</taxon>
        <taxon>Rhizophagus</taxon>
    </lineage>
</organism>
<dbReference type="Proteomes" id="UP000684084">
    <property type="component" value="Unassembled WGS sequence"/>
</dbReference>
<accession>A0A915Z776</accession>
<proteinExistence type="predicted"/>
<evidence type="ECO:0000313" key="2">
    <source>
        <dbReference type="Proteomes" id="UP000684084"/>
    </source>
</evidence>
<dbReference type="AlphaFoldDB" id="A0A915Z776"/>